<evidence type="ECO:0000256" key="5">
    <source>
        <dbReference type="ARBA" id="ARBA00022750"/>
    </source>
</evidence>
<comment type="catalytic activity">
    <reaction evidence="9">
        <text>Release of signal peptides from bacterial membrane prolipoproteins. Hydrolyzes -Xaa-Yaa-Zaa-|-(S,diacylglyceryl)Cys-, in which Xaa is hydrophobic (preferably Leu), and Yaa (Ala or Ser) and Zaa (Gly or Ala) have small, neutral side chains.</text>
        <dbReference type="EC" id="3.4.23.36"/>
    </reaction>
</comment>
<feature type="active site" evidence="9">
    <location>
        <position position="158"/>
    </location>
</feature>
<dbReference type="RefSeq" id="WP_140914911.1">
    <property type="nucleotide sequence ID" value="NZ_VHHP01000005.1"/>
</dbReference>
<evidence type="ECO:0000313" key="11">
    <source>
        <dbReference type="EMBL" id="TPR53687.1"/>
    </source>
</evidence>
<organism evidence="11 12">
    <name type="scientific">Metamycoplasma neophronis</name>
    <dbReference type="NCBI Taxonomy" id="872983"/>
    <lineage>
        <taxon>Bacteria</taxon>
        <taxon>Bacillati</taxon>
        <taxon>Mycoplasmatota</taxon>
        <taxon>Mycoplasmoidales</taxon>
        <taxon>Metamycoplasmataceae</taxon>
        <taxon>Metamycoplasma</taxon>
    </lineage>
</organism>
<name>A0ABY2Z487_9BACT</name>
<dbReference type="InterPro" id="IPR036259">
    <property type="entry name" value="MFS_trans_sf"/>
</dbReference>
<evidence type="ECO:0000256" key="1">
    <source>
        <dbReference type="ARBA" id="ARBA00006139"/>
    </source>
</evidence>
<evidence type="ECO:0000256" key="8">
    <source>
        <dbReference type="ARBA" id="ARBA00023136"/>
    </source>
</evidence>
<dbReference type="Proteomes" id="UP000316851">
    <property type="component" value="Unassembled WGS sequence"/>
</dbReference>
<reference evidence="11" key="1">
    <citation type="submission" date="2019-06" db="EMBL/GenBank/DDBJ databases">
        <title>Mycoplasma neophronis type strain whole genome sequence.</title>
        <authorList>
            <person name="Spergser J."/>
        </authorList>
    </citation>
    <scope>NUCLEOTIDE SEQUENCE [LARGE SCALE GENOMIC DNA]</scope>
    <source>
        <strain evidence="11">DSM 24097</strain>
    </source>
</reference>
<keyword evidence="7 9" id="KW-1133">Transmembrane helix</keyword>
<dbReference type="EC" id="3.4.23.36" evidence="9"/>
<dbReference type="PANTHER" id="PTHR33695">
    <property type="entry name" value="LIPOPROTEIN SIGNAL PEPTIDASE"/>
    <property type="match status" value="1"/>
</dbReference>
<keyword evidence="12" id="KW-1185">Reference proteome</keyword>
<keyword evidence="8 9" id="KW-0472">Membrane</keyword>
<sequence length="228" mass="25749">MSKKTIKRPEFFTKEYWKNNWKIILINLAIYLSVFIAGSLIDLLTKKYIYHTGYQGSSPEYVVYSSGFIRFWSVFHAGTTIELGLGNVGLHIISILIMAGTLFITLFFKDKGYRWTIAALALVSAGSFGNMYDRFAFGGVRDIINLPWANYGTFNFADMWLVLGAIAALLSIIILVLISSIRNKKNKANEIDEDEAKTIESVSFDSENKTNTVINNQSQTIDDPNHNF</sequence>
<proteinExistence type="inferred from homology"/>
<dbReference type="PRINTS" id="PR00781">
    <property type="entry name" value="LIPOSIGPTASE"/>
</dbReference>
<evidence type="ECO:0000313" key="12">
    <source>
        <dbReference type="Proteomes" id="UP000316851"/>
    </source>
</evidence>
<keyword evidence="6 9" id="KW-0378">Hydrolase</keyword>
<comment type="similarity">
    <text evidence="1 9 10">Belongs to the peptidase A8 family.</text>
</comment>
<keyword evidence="2 9" id="KW-1003">Cell membrane</keyword>
<dbReference type="EMBL" id="VHHP01000005">
    <property type="protein sequence ID" value="TPR53687.1"/>
    <property type="molecule type" value="Genomic_DNA"/>
</dbReference>
<feature type="transmembrane region" description="Helical" evidence="9">
    <location>
        <begin position="21"/>
        <end position="41"/>
    </location>
</feature>
<evidence type="ECO:0000256" key="9">
    <source>
        <dbReference type="HAMAP-Rule" id="MF_00161"/>
    </source>
</evidence>
<keyword evidence="3 9" id="KW-0645">Protease</keyword>
<comment type="function">
    <text evidence="9">This protein specifically catalyzes the removal of signal peptides from prolipoproteins.</text>
</comment>
<protein>
    <recommendedName>
        <fullName evidence="9">Lipoprotein signal peptidase</fullName>
        <ecNumber evidence="9">3.4.23.36</ecNumber>
    </recommendedName>
    <alternativeName>
        <fullName evidence="9">Prolipoprotein signal peptidase</fullName>
    </alternativeName>
    <alternativeName>
        <fullName evidence="9">Signal peptidase II</fullName>
        <shortName evidence="9">SPase II</shortName>
    </alternativeName>
</protein>
<feature type="active site" evidence="9">
    <location>
        <position position="142"/>
    </location>
</feature>
<keyword evidence="4 9" id="KW-0812">Transmembrane</keyword>
<feature type="transmembrane region" description="Helical" evidence="9">
    <location>
        <begin position="159"/>
        <end position="178"/>
    </location>
</feature>
<dbReference type="SUPFAM" id="SSF103473">
    <property type="entry name" value="MFS general substrate transporter"/>
    <property type="match status" value="1"/>
</dbReference>
<evidence type="ECO:0000256" key="4">
    <source>
        <dbReference type="ARBA" id="ARBA00022692"/>
    </source>
</evidence>
<dbReference type="InterPro" id="IPR001872">
    <property type="entry name" value="Peptidase_A8"/>
</dbReference>
<evidence type="ECO:0000256" key="10">
    <source>
        <dbReference type="RuleBase" id="RU004181"/>
    </source>
</evidence>
<evidence type="ECO:0000256" key="2">
    <source>
        <dbReference type="ARBA" id="ARBA00022475"/>
    </source>
</evidence>
<gene>
    <name evidence="9" type="primary">lspA</name>
    <name evidence="11" type="ORF">FJR74_02170</name>
</gene>
<evidence type="ECO:0000256" key="6">
    <source>
        <dbReference type="ARBA" id="ARBA00022801"/>
    </source>
</evidence>
<evidence type="ECO:0000256" key="7">
    <source>
        <dbReference type="ARBA" id="ARBA00022989"/>
    </source>
</evidence>
<dbReference type="PROSITE" id="PS00855">
    <property type="entry name" value="SPASE_II"/>
    <property type="match status" value="1"/>
</dbReference>
<dbReference type="PANTHER" id="PTHR33695:SF1">
    <property type="entry name" value="LIPOPROTEIN SIGNAL PEPTIDASE"/>
    <property type="match status" value="1"/>
</dbReference>
<evidence type="ECO:0000256" key="3">
    <source>
        <dbReference type="ARBA" id="ARBA00022670"/>
    </source>
</evidence>
<comment type="pathway">
    <text evidence="9">Protein modification; lipoprotein biosynthesis (signal peptide cleavage).</text>
</comment>
<feature type="transmembrane region" description="Helical" evidence="9">
    <location>
        <begin position="115"/>
        <end position="132"/>
    </location>
</feature>
<feature type="transmembrane region" description="Helical" evidence="9">
    <location>
        <begin position="88"/>
        <end position="108"/>
    </location>
</feature>
<dbReference type="HAMAP" id="MF_00161">
    <property type="entry name" value="LspA"/>
    <property type="match status" value="1"/>
</dbReference>
<keyword evidence="5 9" id="KW-0064">Aspartyl protease</keyword>
<comment type="subcellular location">
    <subcellularLocation>
        <location evidence="9">Cell membrane</location>
        <topology evidence="9">Multi-pass membrane protein</topology>
    </subcellularLocation>
</comment>
<dbReference type="Pfam" id="PF01252">
    <property type="entry name" value="Peptidase_A8"/>
    <property type="match status" value="1"/>
</dbReference>
<comment type="caution">
    <text evidence="11">The sequence shown here is derived from an EMBL/GenBank/DDBJ whole genome shotgun (WGS) entry which is preliminary data.</text>
</comment>
<accession>A0ABY2Z487</accession>